<dbReference type="Gene3D" id="3.40.50.1820">
    <property type="entry name" value="alpha/beta hydrolase"/>
    <property type="match status" value="1"/>
</dbReference>
<dbReference type="AlphaFoldDB" id="A0A381PFW2"/>
<protein>
    <recommendedName>
        <fullName evidence="1">Serine hydrolase domain-containing protein</fullName>
    </recommendedName>
</protein>
<proteinExistence type="predicted"/>
<dbReference type="InterPro" id="IPR029058">
    <property type="entry name" value="AB_hydrolase_fold"/>
</dbReference>
<evidence type="ECO:0000313" key="2">
    <source>
        <dbReference type="EMBL" id="SUZ65248.1"/>
    </source>
</evidence>
<name>A0A381PFW2_9ZZZZ</name>
<organism evidence="2">
    <name type="scientific">marine metagenome</name>
    <dbReference type="NCBI Taxonomy" id="408172"/>
    <lineage>
        <taxon>unclassified sequences</taxon>
        <taxon>metagenomes</taxon>
        <taxon>ecological metagenomes</taxon>
    </lineage>
</organism>
<reference evidence="2" key="1">
    <citation type="submission" date="2018-05" db="EMBL/GenBank/DDBJ databases">
        <authorList>
            <person name="Lanie J.A."/>
            <person name="Ng W.-L."/>
            <person name="Kazmierczak K.M."/>
            <person name="Andrzejewski T.M."/>
            <person name="Davidsen T.M."/>
            <person name="Wayne K.J."/>
            <person name="Tettelin H."/>
            <person name="Glass J.I."/>
            <person name="Rusch D."/>
            <person name="Podicherti R."/>
            <person name="Tsui H.-C.T."/>
            <person name="Winkler M.E."/>
        </authorList>
    </citation>
    <scope>NUCLEOTIDE SEQUENCE</scope>
</reference>
<dbReference type="SUPFAM" id="SSF53474">
    <property type="entry name" value="alpha/beta-Hydrolases"/>
    <property type="match status" value="1"/>
</dbReference>
<gene>
    <name evidence="2" type="ORF">METZ01_LOCUS18102</name>
</gene>
<sequence>MTEVTEHHLEVTRTARYYRVGHCDQEGELWYVLHGYRQTAARFLRRFTTLANDSRMVVAPEALNRFYVGSEPGRHGPESIVGATWMTREDREFEIQDYVRYLDTVVEDIGPAPSTTVLGFSQGVATAARWVVLGRVQPDRLILWGDYLPPDLDMELASSALKDIELIIVRGDDDPALDEESKMKEEERLQSAGITYQILVYSGGHEIDPQPLSQLATRP</sequence>
<feature type="domain" description="Serine hydrolase" evidence="1">
    <location>
        <begin position="32"/>
        <end position="206"/>
    </location>
</feature>
<accession>A0A381PFW2</accession>
<evidence type="ECO:0000259" key="1">
    <source>
        <dbReference type="Pfam" id="PF03959"/>
    </source>
</evidence>
<dbReference type="EMBL" id="UINC01000954">
    <property type="protein sequence ID" value="SUZ65248.1"/>
    <property type="molecule type" value="Genomic_DNA"/>
</dbReference>
<dbReference type="InterPro" id="IPR005645">
    <property type="entry name" value="FSH-like_dom"/>
</dbReference>
<dbReference type="Pfam" id="PF03959">
    <property type="entry name" value="FSH1"/>
    <property type="match status" value="1"/>
</dbReference>